<dbReference type="AlphaFoldDB" id="A0A3M7RQR1"/>
<evidence type="ECO:0000313" key="2">
    <source>
        <dbReference type="EMBL" id="RNA25884.1"/>
    </source>
</evidence>
<evidence type="ECO:0000256" key="1">
    <source>
        <dbReference type="SAM" id="MobiDB-lite"/>
    </source>
</evidence>
<proteinExistence type="predicted"/>
<dbReference type="EMBL" id="REGN01002842">
    <property type="protein sequence ID" value="RNA25884.1"/>
    <property type="molecule type" value="Genomic_DNA"/>
</dbReference>
<accession>A0A3M7RQR1</accession>
<gene>
    <name evidence="2" type="ORF">BpHYR1_035486</name>
</gene>
<dbReference type="OrthoDB" id="10163596at2759"/>
<comment type="caution">
    <text evidence="2">The sequence shown here is derived from an EMBL/GenBank/DDBJ whole genome shotgun (WGS) entry which is preliminary data.</text>
</comment>
<organism evidence="2 3">
    <name type="scientific">Brachionus plicatilis</name>
    <name type="common">Marine rotifer</name>
    <name type="synonym">Brachionus muelleri</name>
    <dbReference type="NCBI Taxonomy" id="10195"/>
    <lineage>
        <taxon>Eukaryota</taxon>
        <taxon>Metazoa</taxon>
        <taxon>Spiralia</taxon>
        <taxon>Gnathifera</taxon>
        <taxon>Rotifera</taxon>
        <taxon>Eurotatoria</taxon>
        <taxon>Monogononta</taxon>
        <taxon>Pseudotrocha</taxon>
        <taxon>Ploima</taxon>
        <taxon>Brachionidae</taxon>
        <taxon>Brachionus</taxon>
    </lineage>
</organism>
<keyword evidence="3" id="KW-1185">Reference proteome</keyword>
<sequence>MFNMDETFIYLDCPFRYTFTDKGAKRVKVDTNGAEMVRNSSSITIQKLPKKRGRKPLPRDKNGKIIRQQNL</sequence>
<name>A0A3M7RQR1_BRAPC</name>
<dbReference type="Proteomes" id="UP000276133">
    <property type="component" value="Unassembled WGS sequence"/>
</dbReference>
<evidence type="ECO:0000313" key="3">
    <source>
        <dbReference type="Proteomes" id="UP000276133"/>
    </source>
</evidence>
<reference evidence="2 3" key="1">
    <citation type="journal article" date="2018" name="Sci. Rep.">
        <title>Genomic signatures of local adaptation to the degree of environmental predictability in rotifers.</title>
        <authorList>
            <person name="Franch-Gras L."/>
            <person name="Hahn C."/>
            <person name="Garcia-Roger E.M."/>
            <person name="Carmona M.J."/>
            <person name="Serra M."/>
            <person name="Gomez A."/>
        </authorList>
    </citation>
    <scope>NUCLEOTIDE SEQUENCE [LARGE SCALE GENOMIC DNA]</scope>
    <source>
        <strain evidence="2">HYR1</strain>
    </source>
</reference>
<feature type="region of interest" description="Disordered" evidence="1">
    <location>
        <begin position="40"/>
        <end position="71"/>
    </location>
</feature>
<protein>
    <submittedName>
        <fullName evidence="2">Uncharacterized protein</fullName>
    </submittedName>
</protein>